<dbReference type="Pfam" id="PF07686">
    <property type="entry name" value="V-set"/>
    <property type="match status" value="1"/>
</dbReference>
<proteinExistence type="predicted"/>
<keyword evidence="3" id="KW-0325">Glycoprotein</keyword>
<dbReference type="InterPro" id="IPR003598">
    <property type="entry name" value="Ig_sub2"/>
</dbReference>
<dbReference type="SMART" id="SM00408">
    <property type="entry name" value="IGc2"/>
    <property type="match status" value="1"/>
</dbReference>
<protein>
    <submittedName>
        <fullName evidence="6">SHPS1 phosphatase</fullName>
    </submittedName>
</protein>
<dbReference type="AlphaFoldDB" id="A0A7K9U0K7"/>
<dbReference type="InterPro" id="IPR003599">
    <property type="entry name" value="Ig_sub"/>
</dbReference>
<feature type="non-terminal residue" evidence="6">
    <location>
        <position position="322"/>
    </location>
</feature>
<dbReference type="Proteomes" id="UP000579406">
    <property type="component" value="Unassembled WGS sequence"/>
</dbReference>
<feature type="domain" description="Ig-like" evidence="5">
    <location>
        <begin position="2"/>
        <end position="87"/>
    </location>
</feature>
<dbReference type="InterPro" id="IPR013106">
    <property type="entry name" value="Ig_V-set"/>
</dbReference>
<sequence length="322" mass="35686">GQSFRLQQPQNKVEVTAGETLTLTCITSGGGPLGPVRWLKGWGSENKTIYDQRGSFPRVTRVVGESNTDFSIRIRDVQPEDSGTYYCLKFSKNLHGIEELAHGESTVVSVRAKPSTPVVSGPDSRVGTRQPVPFTCTSRGFFPENISVKWFKDRAPISAQQPQITPEQMKSSYAMSSNVTLTLQKDDVRSQLICEVQHPTLAAPLRGTYQLGEVLRVSPRVRVVNDSRSSIKVNETVNFICLVEEFYPGDVEVAWLENGVVIKELNSSWLQEMPGGLFKLTSQLEVQATEEKNGSLFTCRVLHDGQKPISVDTTLWISVPAK</sequence>
<dbReference type="InterPro" id="IPR003597">
    <property type="entry name" value="Ig_C1-set"/>
</dbReference>
<organism evidence="6 7">
    <name type="scientific">Chloroceryle aenea</name>
    <name type="common">American pygmy kingfisher</name>
    <dbReference type="NCBI Taxonomy" id="176938"/>
    <lineage>
        <taxon>Eukaryota</taxon>
        <taxon>Metazoa</taxon>
        <taxon>Chordata</taxon>
        <taxon>Craniata</taxon>
        <taxon>Vertebrata</taxon>
        <taxon>Euteleostomi</taxon>
        <taxon>Archelosauria</taxon>
        <taxon>Archosauria</taxon>
        <taxon>Dinosauria</taxon>
        <taxon>Saurischia</taxon>
        <taxon>Theropoda</taxon>
        <taxon>Coelurosauria</taxon>
        <taxon>Aves</taxon>
        <taxon>Neognathae</taxon>
        <taxon>Neoaves</taxon>
        <taxon>Telluraves</taxon>
        <taxon>Coraciimorphae</taxon>
        <taxon>Coraciiformes</taxon>
        <taxon>Cerylidae</taxon>
        <taxon>Chloroceryle</taxon>
    </lineage>
</organism>
<keyword evidence="7" id="KW-1185">Reference proteome</keyword>
<dbReference type="PROSITE" id="PS50835">
    <property type="entry name" value="IG_LIKE"/>
    <property type="match status" value="3"/>
</dbReference>
<dbReference type="SMART" id="SM00409">
    <property type="entry name" value="IG"/>
    <property type="match status" value="2"/>
</dbReference>
<evidence type="ECO:0000256" key="3">
    <source>
        <dbReference type="ARBA" id="ARBA00023180"/>
    </source>
</evidence>
<evidence type="ECO:0000256" key="4">
    <source>
        <dbReference type="ARBA" id="ARBA00023319"/>
    </source>
</evidence>
<dbReference type="FunFam" id="2.60.40.10:FF:000295">
    <property type="entry name" value="Tyrosine-protein phosphatase non-receptor type substrate 1"/>
    <property type="match status" value="1"/>
</dbReference>
<feature type="domain" description="Ig-like" evidence="5">
    <location>
        <begin position="219"/>
        <end position="310"/>
    </location>
</feature>
<dbReference type="PANTHER" id="PTHR19971">
    <property type="entry name" value="SIGNAL-REGULATORY PROTEIN BETA"/>
    <property type="match status" value="1"/>
</dbReference>
<keyword evidence="1" id="KW-0732">Signal</keyword>
<dbReference type="SUPFAM" id="SSF48726">
    <property type="entry name" value="Immunoglobulin"/>
    <property type="match status" value="3"/>
</dbReference>
<evidence type="ECO:0000259" key="5">
    <source>
        <dbReference type="PROSITE" id="PS50835"/>
    </source>
</evidence>
<evidence type="ECO:0000256" key="2">
    <source>
        <dbReference type="ARBA" id="ARBA00023157"/>
    </source>
</evidence>
<accession>A0A7K9U0K7</accession>
<keyword evidence="2" id="KW-1015">Disulfide bond</keyword>
<comment type="caution">
    <text evidence="6">The sequence shown here is derived from an EMBL/GenBank/DDBJ whole genome shotgun (WGS) entry which is preliminary data.</text>
</comment>
<dbReference type="SMART" id="SM00407">
    <property type="entry name" value="IGc1"/>
    <property type="match status" value="2"/>
</dbReference>
<feature type="non-terminal residue" evidence="6">
    <location>
        <position position="1"/>
    </location>
</feature>
<evidence type="ECO:0000313" key="7">
    <source>
        <dbReference type="Proteomes" id="UP000579406"/>
    </source>
</evidence>
<dbReference type="InterPro" id="IPR036179">
    <property type="entry name" value="Ig-like_dom_sf"/>
</dbReference>
<feature type="domain" description="Ig-like" evidence="5">
    <location>
        <begin position="114"/>
        <end position="206"/>
    </location>
</feature>
<keyword evidence="4" id="KW-0393">Immunoglobulin domain</keyword>
<name>A0A7K9U0K7_9AVES</name>
<evidence type="ECO:0000256" key="1">
    <source>
        <dbReference type="ARBA" id="ARBA00022729"/>
    </source>
</evidence>
<dbReference type="InterPro" id="IPR013783">
    <property type="entry name" value="Ig-like_fold"/>
</dbReference>
<dbReference type="Pfam" id="PF07654">
    <property type="entry name" value="C1-set"/>
    <property type="match status" value="2"/>
</dbReference>
<dbReference type="SMART" id="SM00406">
    <property type="entry name" value="IGv"/>
    <property type="match status" value="1"/>
</dbReference>
<dbReference type="Gene3D" id="2.60.40.10">
    <property type="entry name" value="Immunoglobulins"/>
    <property type="match status" value="3"/>
</dbReference>
<reference evidence="6 7" key="1">
    <citation type="submission" date="2019-09" db="EMBL/GenBank/DDBJ databases">
        <title>Bird 10,000 Genomes (B10K) Project - Family phase.</title>
        <authorList>
            <person name="Zhang G."/>
        </authorList>
    </citation>
    <scope>NUCLEOTIDE SEQUENCE [LARGE SCALE GENOMIC DNA]</scope>
    <source>
        <strain evidence="6">B10K-DU-001-61</strain>
        <tissue evidence="6">Muscle</tissue>
    </source>
</reference>
<dbReference type="EMBL" id="VWZY01005481">
    <property type="protein sequence ID" value="NXI53593.1"/>
    <property type="molecule type" value="Genomic_DNA"/>
</dbReference>
<evidence type="ECO:0000313" key="6">
    <source>
        <dbReference type="EMBL" id="NXI53593.1"/>
    </source>
</evidence>
<dbReference type="OrthoDB" id="6370831at2759"/>
<dbReference type="InterPro" id="IPR051755">
    <property type="entry name" value="Ig-like_CS_Receptor"/>
</dbReference>
<dbReference type="InterPro" id="IPR007110">
    <property type="entry name" value="Ig-like_dom"/>
</dbReference>
<gene>
    <name evidence="6" type="primary">Sirpa</name>
    <name evidence="6" type="ORF">CHLAEN_R03595</name>
</gene>